<keyword evidence="3" id="KW-1185">Reference proteome</keyword>
<evidence type="ECO:0000313" key="3">
    <source>
        <dbReference type="Proteomes" id="UP001212997"/>
    </source>
</evidence>
<dbReference type="AlphaFoldDB" id="A0AAD5UTG6"/>
<evidence type="ECO:0000256" key="1">
    <source>
        <dbReference type="SAM" id="Phobius"/>
    </source>
</evidence>
<reference evidence="2" key="1">
    <citation type="submission" date="2022-07" db="EMBL/GenBank/DDBJ databases">
        <title>Genome Sequence of Physisporinus lineatus.</title>
        <authorList>
            <person name="Buettner E."/>
        </authorList>
    </citation>
    <scope>NUCLEOTIDE SEQUENCE</scope>
    <source>
        <strain evidence="2">VT162</strain>
    </source>
</reference>
<gene>
    <name evidence="2" type="ORF">NLI96_g12647</name>
</gene>
<dbReference type="EMBL" id="JANAWD010001150">
    <property type="protein sequence ID" value="KAJ3474111.1"/>
    <property type="molecule type" value="Genomic_DNA"/>
</dbReference>
<keyword evidence="1" id="KW-1133">Transmembrane helix</keyword>
<protein>
    <submittedName>
        <fullName evidence="2">Uncharacterized protein</fullName>
    </submittedName>
</protein>
<feature type="transmembrane region" description="Helical" evidence="1">
    <location>
        <begin position="20"/>
        <end position="38"/>
    </location>
</feature>
<dbReference type="Proteomes" id="UP001212997">
    <property type="component" value="Unassembled WGS sequence"/>
</dbReference>
<comment type="caution">
    <text evidence="2">The sequence shown here is derived from an EMBL/GenBank/DDBJ whole genome shotgun (WGS) entry which is preliminary data.</text>
</comment>
<keyword evidence="1" id="KW-0812">Transmembrane</keyword>
<accession>A0AAD5UTG6</accession>
<proteinExistence type="predicted"/>
<name>A0AAD5UTG6_9APHY</name>
<keyword evidence="1" id="KW-0472">Membrane</keyword>
<organism evidence="2 3">
    <name type="scientific">Meripilus lineatus</name>
    <dbReference type="NCBI Taxonomy" id="2056292"/>
    <lineage>
        <taxon>Eukaryota</taxon>
        <taxon>Fungi</taxon>
        <taxon>Dikarya</taxon>
        <taxon>Basidiomycota</taxon>
        <taxon>Agaricomycotina</taxon>
        <taxon>Agaricomycetes</taxon>
        <taxon>Polyporales</taxon>
        <taxon>Meripilaceae</taxon>
        <taxon>Meripilus</taxon>
    </lineage>
</organism>
<sequence>MRALLRPLAYHSVFSPIETIVSVFVLATLAYFHILSGIKHSSFFAPTLPSTLRPAHARISRGEWVPVDNMEWFHAFKHPEEGDRAVELQQIVFSMGDNARKVSNAYHIQRLLFLPRPVAALLSNHFHDFIICPSHGLPLTPSPR</sequence>
<evidence type="ECO:0000313" key="2">
    <source>
        <dbReference type="EMBL" id="KAJ3474111.1"/>
    </source>
</evidence>